<evidence type="ECO:0000313" key="9">
    <source>
        <dbReference type="EMBL" id="CAG7625762.1"/>
    </source>
</evidence>
<dbReference type="Pfam" id="PF04647">
    <property type="entry name" value="AgrB"/>
    <property type="match status" value="1"/>
</dbReference>
<keyword evidence="1" id="KW-1003">Cell membrane</keyword>
<keyword evidence="2" id="KW-0673">Quorum sensing</keyword>
<evidence type="ECO:0000256" key="6">
    <source>
        <dbReference type="ARBA" id="ARBA00022989"/>
    </source>
</evidence>
<dbReference type="GO" id="GO:0016020">
    <property type="term" value="C:membrane"/>
    <property type="evidence" value="ECO:0007669"/>
    <property type="project" value="InterPro"/>
</dbReference>
<dbReference type="InterPro" id="IPR006741">
    <property type="entry name" value="AgrB"/>
</dbReference>
<reference evidence="9" key="1">
    <citation type="submission" date="2021-06" db="EMBL/GenBank/DDBJ databases">
        <authorList>
            <person name="Criscuolo A."/>
        </authorList>
    </citation>
    <scope>NUCLEOTIDE SEQUENCE</scope>
    <source>
        <strain evidence="9">CIP111600</strain>
    </source>
</reference>
<dbReference type="AlphaFoldDB" id="A0A916NJE2"/>
<keyword evidence="7 8" id="KW-0472">Membrane</keyword>
<dbReference type="GO" id="GO:0009372">
    <property type="term" value="P:quorum sensing"/>
    <property type="evidence" value="ECO:0007669"/>
    <property type="project" value="UniProtKB-KW"/>
</dbReference>
<gene>
    <name evidence="9" type="primary">agrB_1</name>
    <name evidence="9" type="ORF">PAESOLCIP111_02760</name>
</gene>
<dbReference type="EC" id="3.4.-.-" evidence="9"/>
<keyword evidence="10" id="KW-1185">Reference proteome</keyword>
<dbReference type="SMART" id="SM00793">
    <property type="entry name" value="AgrB"/>
    <property type="match status" value="1"/>
</dbReference>
<dbReference type="GO" id="GO:0008233">
    <property type="term" value="F:peptidase activity"/>
    <property type="evidence" value="ECO:0007669"/>
    <property type="project" value="UniProtKB-KW"/>
</dbReference>
<feature type="transmembrane region" description="Helical" evidence="8">
    <location>
        <begin position="140"/>
        <end position="162"/>
    </location>
</feature>
<evidence type="ECO:0000256" key="2">
    <source>
        <dbReference type="ARBA" id="ARBA00022654"/>
    </source>
</evidence>
<dbReference type="Proteomes" id="UP000693672">
    <property type="component" value="Unassembled WGS sequence"/>
</dbReference>
<dbReference type="RefSeq" id="WP_218092524.1">
    <property type="nucleotide sequence ID" value="NZ_CAJVAS010000010.1"/>
</dbReference>
<evidence type="ECO:0000256" key="4">
    <source>
        <dbReference type="ARBA" id="ARBA00022692"/>
    </source>
</evidence>
<keyword evidence="6 8" id="KW-1133">Transmembrane helix</keyword>
<evidence type="ECO:0000256" key="5">
    <source>
        <dbReference type="ARBA" id="ARBA00022801"/>
    </source>
</evidence>
<sequence length="186" mass="20713">MNYIDRSATYIAQSIRKHNKNAGSEIALKYALTLLINTSSAIIVSLIICTLTDRFIYAMLSIVGFLVLRYFSGGLHLSSSFSCCLFSTCLITLVAHSSFLYFNLGFIINCIAFIILCKTAPNGIKGVSRIKPKYYPLLKLIALCIVSSNFYFQSSVLATVFFSQSVLTTSLAYSIKDYIERWGQSN</sequence>
<feature type="transmembrane region" description="Helical" evidence="8">
    <location>
        <begin position="54"/>
        <end position="71"/>
    </location>
</feature>
<evidence type="ECO:0000256" key="7">
    <source>
        <dbReference type="ARBA" id="ARBA00023136"/>
    </source>
</evidence>
<evidence type="ECO:0000256" key="1">
    <source>
        <dbReference type="ARBA" id="ARBA00022475"/>
    </source>
</evidence>
<evidence type="ECO:0000256" key="3">
    <source>
        <dbReference type="ARBA" id="ARBA00022670"/>
    </source>
</evidence>
<keyword evidence="4 8" id="KW-0812">Transmembrane</keyword>
<accession>A0A916NJE2</accession>
<keyword evidence="5 9" id="KW-0378">Hydrolase</keyword>
<comment type="caution">
    <text evidence="9">The sequence shown here is derived from an EMBL/GenBank/DDBJ whole genome shotgun (WGS) entry which is preliminary data.</text>
</comment>
<proteinExistence type="predicted"/>
<keyword evidence="3" id="KW-0645">Protease</keyword>
<dbReference type="EMBL" id="CAJVAS010000010">
    <property type="protein sequence ID" value="CAG7625762.1"/>
    <property type="molecule type" value="Genomic_DNA"/>
</dbReference>
<evidence type="ECO:0000313" key="10">
    <source>
        <dbReference type="Proteomes" id="UP000693672"/>
    </source>
</evidence>
<feature type="transmembrane region" description="Helical" evidence="8">
    <location>
        <begin position="26"/>
        <end position="48"/>
    </location>
</feature>
<organism evidence="9 10">
    <name type="scientific">Paenibacillus solanacearum</name>
    <dbReference type="NCBI Taxonomy" id="2048548"/>
    <lineage>
        <taxon>Bacteria</taxon>
        <taxon>Bacillati</taxon>
        <taxon>Bacillota</taxon>
        <taxon>Bacilli</taxon>
        <taxon>Bacillales</taxon>
        <taxon>Paenibacillaceae</taxon>
        <taxon>Paenibacillus</taxon>
    </lineage>
</organism>
<name>A0A916NJE2_9BACL</name>
<feature type="transmembrane region" description="Helical" evidence="8">
    <location>
        <begin position="101"/>
        <end position="120"/>
    </location>
</feature>
<dbReference type="GO" id="GO:0006508">
    <property type="term" value="P:proteolysis"/>
    <property type="evidence" value="ECO:0007669"/>
    <property type="project" value="UniProtKB-KW"/>
</dbReference>
<evidence type="ECO:0000256" key="8">
    <source>
        <dbReference type="SAM" id="Phobius"/>
    </source>
</evidence>
<protein>
    <submittedName>
        <fullName evidence="9">Accessory gene regulator protein B</fullName>
        <ecNumber evidence="9">3.4.-.-</ecNumber>
    </submittedName>
</protein>